<protein>
    <submittedName>
        <fullName evidence="3">Uncharacterized protein</fullName>
    </submittedName>
</protein>
<name>A0A1I8Q2Y6_STOCA</name>
<dbReference type="PROSITE" id="PS50005">
    <property type="entry name" value="TPR"/>
    <property type="match status" value="1"/>
</dbReference>
<evidence type="ECO:0000256" key="1">
    <source>
        <dbReference type="PROSITE-ProRule" id="PRU00339"/>
    </source>
</evidence>
<dbReference type="KEGG" id="scac:106084776"/>
<evidence type="ECO:0000256" key="2">
    <source>
        <dbReference type="SAM" id="MobiDB-lite"/>
    </source>
</evidence>
<dbReference type="OrthoDB" id="421121at2759"/>
<proteinExistence type="predicted"/>
<organism evidence="3 4">
    <name type="scientific">Stomoxys calcitrans</name>
    <name type="common">Stable fly</name>
    <name type="synonym">Conops calcitrans</name>
    <dbReference type="NCBI Taxonomy" id="35570"/>
    <lineage>
        <taxon>Eukaryota</taxon>
        <taxon>Metazoa</taxon>
        <taxon>Ecdysozoa</taxon>
        <taxon>Arthropoda</taxon>
        <taxon>Hexapoda</taxon>
        <taxon>Insecta</taxon>
        <taxon>Pterygota</taxon>
        <taxon>Neoptera</taxon>
        <taxon>Endopterygota</taxon>
        <taxon>Diptera</taxon>
        <taxon>Brachycera</taxon>
        <taxon>Muscomorpha</taxon>
        <taxon>Muscoidea</taxon>
        <taxon>Muscidae</taxon>
        <taxon>Stomoxys</taxon>
    </lineage>
</organism>
<dbReference type="GO" id="GO:0036064">
    <property type="term" value="C:ciliary basal body"/>
    <property type="evidence" value="ECO:0007669"/>
    <property type="project" value="TreeGrafter"/>
</dbReference>
<reference evidence="3" key="1">
    <citation type="submission" date="2020-05" db="UniProtKB">
        <authorList>
            <consortium name="EnsemblMetazoa"/>
        </authorList>
    </citation>
    <scope>IDENTIFICATION</scope>
    <source>
        <strain evidence="3">USDA</strain>
    </source>
</reference>
<dbReference type="SMART" id="SM00028">
    <property type="entry name" value="TPR"/>
    <property type="match status" value="7"/>
</dbReference>
<dbReference type="PANTHER" id="PTHR44177">
    <property type="entry name" value="TETRATRICOPEPTIDE REPEAT PROTEIN 8"/>
    <property type="match status" value="1"/>
</dbReference>
<dbReference type="VEuPathDB" id="VectorBase:SCAU013390"/>
<dbReference type="GO" id="GO:0097730">
    <property type="term" value="C:non-motile cilium"/>
    <property type="evidence" value="ECO:0007669"/>
    <property type="project" value="TreeGrafter"/>
</dbReference>
<dbReference type="Proteomes" id="UP000095300">
    <property type="component" value="Unassembled WGS sequence"/>
</dbReference>
<sequence length="704" mass="77054">MMMATSSRPAAFATTRHSKEFKTNLMNNDDDIFVNDDEDEASALPPPSAPAQQQLDSSSSTLASTTTSLSAISGLLQSAAAAPASVEKSLATLELQYFKAVSLYRRRNYEKCVEVCNAMLQAGHENNVQMFHTPPDEEDEDDSTSPDQLVDFKNNANGVGNINNSSNGNNVQRYGSKLQRMGAIKGRPHQRGIYGNNVATNAPAGPAAAVAPSSAATTAPAGSGTGAVGAAAASFSILPTWMMEGVWQLKMRALTQRIYIDDLETNDADDAVNEEVEFERIATTARPGTSIKTAFVPRPSTSTLRSSTALSRGRQRTGESGTRRMLTSSMSSRPTSGIARPGTSGLSRPGSSLGGRPASRCGTASRVRATSAAAYTIGDATAPLYQASRLNPTIYAERKVLVKALFQFLYYHEADVLKAYSLCEAVIDVHKQKRGSSASLRSLASCDEWWWQQQMGRCLLALKYPRKAESFLHQSLANFPHPDTYVLLSRLYQRLDQNQKAMNLIQSAVDKHPFDVTFRIEQGRLLDVMSQSEDSMQMYRLIAKLNPINVEALACIALNYFYDNNPEMALMYYRRILSLGVHSAELYCNIGLCCLYGGQIELVLPCFQRALLTAKTSEQKADIWYNLSFVAITTGDFNLAKRCLQLCLTSDARNGAALNNLSVLAAYTGDILKSKSYLSAAKDVMPDSQEIENNLKYMDEHYKL</sequence>
<dbReference type="GO" id="GO:0034464">
    <property type="term" value="C:BBSome"/>
    <property type="evidence" value="ECO:0007669"/>
    <property type="project" value="InterPro"/>
</dbReference>
<evidence type="ECO:0000313" key="4">
    <source>
        <dbReference type="Proteomes" id="UP000095300"/>
    </source>
</evidence>
<feature type="region of interest" description="Disordered" evidence="2">
    <location>
        <begin position="297"/>
        <end position="362"/>
    </location>
</feature>
<dbReference type="InterPro" id="IPR011990">
    <property type="entry name" value="TPR-like_helical_dom_sf"/>
</dbReference>
<feature type="compositionally biased region" description="Low complexity" evidence="2">
    <location>
        <begin position="323"/>
        <end position="362"/>
    </location>
</feature>
<dbReference type="Gene3D" id="1.25.40.10">
    <property type="entry name" value="Tetratricopeptide repeat domain"/>
    <property type="match status" value="1"/>
</dbReference>
<dbReference type="CDD" id="cd21341">
    <property type="entry name" value="TTC8_N"/>
    <property type="match status" value="1"/>
</dbReference>
<dbReference type="Pfam" id="PF13181">
    <property type="entry name" value="TPR_8"/>
    <property type="match status" value="1"/>
</dbReference>
<gene>
    <name evidence="3" type="primary">106084776</name>
</gene>
<feature type="repeat" description="TPR" evidence="1">
    <location>
        <begin position="482"/>
        <end position="515"/>
    </location>
</feature>
<feature type="compositionally biased region" description="Low complexity" evidence="2">
    <location>
        <begin position="50"/>
        <end position="62"/>
    </location>
</feature>
<dbReference type="InterPro" id="IPR019734">
    <property type="entry name" value="TPR_rpt"/>
</dbReference>
<dbReference type="AlphaFoldDB" id="A0A1I8Q2Y6"/>
<feature type="compositionally biased region" description="Low complexity" evidence="2">
    <location>
        <begin position="297"/>
        <end position="312"/>
    </location>
</feature>
<dbReference type="PANTHER" id="PTHR44177:SF1">
    <property type="entry name" value="TETRATRICOPEPTIDE REPEAT PROTEIN 8"/>
    <property type="match status" value="1"/>
</dbReference>
<accession>A0A1I8Q2Y6</accession>
<dbReference type="SUPFAM" id="SSF48452">
    <property type="entry name" value="TPR-like"/>
    <property type="match status" value="1"/>
</dbReference>
<dbReference type="InterPro" id="IPR028796">
    <property type="entry name" value="BBS8"/>
</dbReference>
<evidence type="ECO:0000313" key="3">
    <source>
        <dbReference type="EnsemblMetazoa" id="SCAU013390-PA"/>
    </source>
</evidence>
<keyword evidence="4" id="KW-1185">Reference proteome</keyword>
<dbReference type="STRING" id="35570.A0A1I8Q2Y6"/>
<feature type="compositionally biased region" description="Acidic residues" evidence="2">
    <location>
        <begin position="28"/>
        <end position="41"/>
    </location>
</feature>
<feature type="region of interest" description="Disordered" evidence="2">
    <location>
        <begin position="1"/>
        <end position="62"/>
    </location>
</feature>
<dbReference type="GO" id="GO:1905515">
    <property type="term" value="P:non-motile cilium assembly"/>
    <property type="evidence" value="ECO:0007669"/>
    <property type="project" value="InterPro"/>
</dbReference>
<dbReference type="EnsemblMetazoa" id="SCAU013390-RA">
    <property type="protein sequence ID" value="SCAU013390-PA"/>
    <property type="gene ID" value="SCAU013390"/>
</dbReference>
<keyword evidence="1" id="KW-0802">TPR repeat</keyword>